<dbReference type="CDD" id="cd06170">
    <property type="entry name" value="LuxR_C_like"/>
    <property type="match status" value="1"/>
</dbReference>
<gene>
    <name evidence="5" type="ORF">SAMN05216378_0864</name>
</gene>
<evidence type="ECO:0000256" key="1">
    <source>
        <dbReference type="ARBA" id="ARBA00023015"/>
    </source>
</evidence>
<evidence type="ECO:0000313" key="6">
    <source>
        <dbReference type="Proteomes" id="UP000198855"/>
    </source>
</evidence>
<dbReference type="PROSITE" id="PS50043">
    <property type="entry name" value="HTH_LUXR_2"/>
    <property type="match status" value="1"/>
</dbReference>
<feature type="domain" description="HTH luxR-type" evidence="4">
    <location>
        <begin position="795"/>
        <end position="860"/>
    </location>
</feature>
<dbReference type="PANTHER" id="PTHR44688">
    <property type="entry name" value="DNA-BINDING TRANSCRIPTIONAL ACTIVATOR DEVR_DOSR"/>
    <property type="match status" value="1"/>
</dbReference>
<dbReference type="Pfam" id="PF25873">
    <property type="entry name" value="WHD_MalT"/>
    <property type="match status" value="1"/>
</dbReference>
<dbReference type="STRING" id="1045775.SAMN05216378_0864"/>
<dbReference type="Gene3D" id="3.40.50.300">
    <property type="entry name" value="P-loop containing nucleotide triphosphate hydrolases"/>
    <property type="match status" value="1"/>
</dbReference>
<reference evidence="6" key="1">
    <citation type="submission" date="2016-10" db="EMBL/GenBank/DDBJ databases">
        <authorList>
            <person name="Varghese N."/>
            <person name="Submissions S."/>
        </authorList>
    </citation>
    <scope>NUCLEOTIDE SEQUENCE [LARGE SCALE GENOMIC DNA]</scope>
    <source>
        <strain evidence="6">CGMCC 1.10784</strain>
    </source>
</reference>
<evidence type="ECO:0000259" key="4">
    <source>
        <dbReference type="PROSITE" id="PS50043"/>
    </source>
</evidence>
<dbReference type="InterPro" id="IPR041617">
    <property type="entry name" value="TPR_MalT"/>
</dbReference>
<accession>A0A1I1U4K8</accession>
<dbReference type="Gene3D" id="1.10.10.10">
    <property type="entry name" value="Winged helix-like DNA-binding domain superfamily/Winged helix DNA-binding domain"/>
    <property type="match status" value="1"/>
</dbReference>
<dbReference type="EMBL" id="FOMT01000001">
    <property type="protein sequence ID" value="SFD65742.1"/>
    <property type="molecule type" value="Genomic_DNA"/>
</dbReference>
<evidence type="ECO:0000256" key="2">
    <source>
        <dbReference type="ARBA" id="ARBA00023125"/>
    </source>
</evidence>
<dbReference type="Proteomes" id="UP000198855">
    <property type="component" value="Unassembled WGS sequence"/>
</dbReference>
<proteinExistence type="predicted"/>
<dbReference type="RefSeq" id="WP_091181378.1">
    <property type="nucleotide sequence ID" value="NZ_FOMT01000001.1"/>
</dbReference>
<dbReference type="OrthoDB" id="1137593at2"/>
<dbReference type="Pfam" id="PF00196">
    <property type="entry name" value="GerE"/>
    <property type="match status" value="1"/>
</dbReference>
<dbReference type="GO" id="GO:0003677">
    <property type="term" value="F:DNA binding"/>
    <property type="evidence" value="ECO:0007669"/>
    <property type="project" value="UniProtKB-KW"/>
</dbReference>
<dbReference type="InterPro" id="IPR011990">
    <property type="entry name" value="TPR-like_helical_dom_sf"/>
</dbReference>
<dbReference type="InterPro" id="IPR036388">
    <property type="entry name" value="WH-like_DNA-bd_sf"/>
</dbReference>
<name>A0A1I1U4K8_9BACL</name>
<dbReference type="InterPro" id="IPR000792">
    <property type="entry name" value="Tscrpt_reg_LuxR_C"/>
</dbReference>
<dbReference type="InterPro" id="IPR016032">
    <property type="entry name" value="Sig_transdc_resp-reg_C-effctor"/>
</dbReference>
<dbReference type="AlphaFoldDB" id="A0A1I1U4K8"/>
<sequence>MLFSEPILLKTKIRLPVVKENLVVRERLLESLEHGLKGRMITVCAPAGSGKSTLIAQWAQLACIHTAWVSLDERDNDAARFWRYVVNAYMVAGTPALTESLSVISAMVAGNTINAVMDTLLNELAAVQEPIALVLDDYHQVEIADIHNSLSYFIEYLPPQHRIIIASRGEISFGAAKWLARGERTDIGMQQLHFTQEETQEFCRSAGIDLEQRHAHKLFERTEGWVAGLQLASISLQDQQNIDRIIFGFDGSNDKVSSYLFQEVLDKLPADLTDFLLQSSVFERMDAEVCNQAFNRTDSRALLERLRALNLFVIPLDDHNGWFRYHSLFADFLRNRLRSQSRLLWLDYHHAASLAFAARGMLDKAIDHAIASERYGEAAERLESYIPDALKQGELASLLERIQAISEHIPMTASVMLYQAFVFFLTGQMFFAAETVEKLERKYEQPEYAAELEPLQGGMLFLQSNLLFYTGRYEQWDTFVGYRLQGVLPEDPIFYNFNYNVIEPLVRRTAFGLKGVLSADTERIGQRFVSVLEQHGWGQSLINLYVVQALSEGYYEWNRQSDSLQLVRKIEQSDRARQTAGLFVPNRITLARIHAAAGQFQKAHEAIDEAVQMAEHLGEYHWIYPLRASRAHLYLKEHNLAEAKAEISQLRLSDRIQPASNRWSEYTVYARILTAQGKTTEALRQLELIKSAIEQEHCFLVLTEISVVQSLAEYQRGNRSAALHLLHGALVIGEANGYIRSFVDEGPLMKKLLHTYTEQRQRETGQFPLQGVSPAYVVKLLECFPEEEIPSQAAVPSLVEPLTEQESFILQLLEQGAPNKQIAARLALTEGTIKVYLSRIYAKLGVSSRTQALAAARQLNRREQ</sequence>
<dbReference type="InterPro" id="IPR059106">
    <property type="entry name" value="WHD_MalT"/>
</dbReference>
<keyword evidence="2" id="KW-0238">DNA-binding</keyword>
<keyword evidence="1" id="KW-0805">Transcription regulation</keyword>
<dbReference type="Pfam" id="PF17874">
    <property type="entry name" value="TPR_MalT"/>
    <property type="match status" value="1"/>
</dbReference>
<dbReference type="PANTHER" id="PTHR44688:SF16">
    <property type="entry name" value="DNA-BINDING TRANSCRIPTIONAL ACTIVATOR DEVR_DOSR"/>
    <property type="match status" value="1"/>
</dbReference>
<evidence type="ECO:0000313" key="5">
    <source>
        <dbReference type="EMBL" id="SFD65742.1"/>
    </source>
</evidence>
<dbReference type="SUPFAM" id="SSF48452">
    <property type="entry name" value="TPR-like"/>
    <property type="match status" value="1"/>
</dbReference>
<dbReference type="Gene3D" id="1.25.40.10">
    <property type="entry name" value="Tetratricopeptide repeat domain"/>
    <property type="match status" value="1"/>
</dbReference>
<dbReference type="PROSITE" id="PS00622">
    <property type="entry name" value="HTH_LUXR_1"/>
    <property type="match status" value="1"/>
</dbReference>
<protein>
    <submittedName>
        <fullName evidence="5">LuxR family transcriptional regulator, maltose regulon positive regulatory protein</fullName>
    </submittedName>
</protein>
<keyword evidence="6" id="KW-1185">Reference proteome</keyword>
<evidence type="ECO:0000256" key="3">
    <source>
        <dbReference type="ARBA" id="ARBA00023163"/>
    </source>
</evidence>
<dbReference type="SMART" id="SM00421">
    <property type="entry name" value="HTH_LUXR"/>
    <property type="match status" value="1"/>
</dbReference>
<dbReference type="GO" id="GO:0006355">
    <property type="term" value="P:regulation of DNA-templated transcription"/>
    <property type="evidence" value="ECO:0007669"/>
    <property type="project" value="InterPro"/>
</dbReference>
<dbReference type="SUPFAM" id="SSF52540">
    <property type="entry name" value="P-loop containing nucleoside triphosphate hydrolases"/>
    <property type="match status" value="1"/>
</dbReference>
<keyword evidence="3" id="KW-0804">Transcription</keyword>
<dbReference type="SUPFAM" id="SSF46894">
    <property type="entry name" value="C-terminal effector domain of the bipartite response regulators"/>
    <property type="match status" value="1"/>
</dbReference>
<organism evidence="5 6">
    <name type="scientific">Paenibacillus catalpae</name>
    <dbReference type="NCBI Taxonomy" id="1045775"/>
    <lineage>
        <taxon>Bacteria</taxon>
        <taxon>Bacillati</taxon>
        <taxon>Bacillota</taxon>
        <taxon>Bacilli</taxon>
        <taxon>Bacillales</taxon>
        <taxon>Paenibacillaceae</taxon>
        <taxon>Paenibacillus</taxon>
    </lineage>
</organism>
<dbReference type="PRINTS" id="PR00038">
    <property type="entry name" value="HTHLUXR"/>
</dbReference>
<dbReference type="InterPro" id="IPR027417">
    <property type="entry name" value="P-loop_NTPase"/>
</dbReference>